<comment type="similarity">
    <text evidence="1">Belongs to the CDC6/cdc18 family.</text>
</comment>
<keyword evidence="2" id="KW-0433">Leucine-rich repeat</keyword>
<evidence type="ECO:0000256" key="4">
    <source>
        <dbReference type="ARBA" id="ARBA00022737"/>
    </source>
</evidence>
<dbReference type="Gene3D" id="1.10.10.10">
    <property type="entry name" value="Winged helix-like DNA-binding domain superfamily/Winged helix DNA-binding domain"/>
    <property type="match status" value="1"/>
</dbReference>
<dbReference type="Pfam" id="PF09079">
    <property type="entry name" value="WHD_Cdc6"/>
    <property type="match status" value="1"/>
</dbReference>
<keyword evidence="4" id="KW-0677">Repeat</keyword>
<dbReference type="EMBL" id="LAZR01001382">
    <property type="protein sequence ID" value="KKN45544.1"/>
    <property type="molecule type" value="Genomic_DNA"/>
</dbReference>
<dbReference type="InterPro" id="IPR001611">
    <property type="entry name" value="Leu-rich_rpt"/>
</dbReference>
<evidence type="ECO:0000259" key="5">
    <source>
        <dbReference type="Pfam" id="PF09079"/>
    </source>
</evidence>
<gene>
    <name evidence="6" type="ORF">LCGC14_0681970</name>
</gene>
<dbReference type="PRINTS" id="PR00019">
    <property type="entry name" value="LEURICHRPT"/>
</dbReference>
<dbReference type="PROSITE" id="PS51450">
    <property type="entry name" value="LRR"/>
    <property type="match status" value="8"/>
</dbReference>
<dbReference type="InterPro" id="IPR050836">
    <property type="entry name" value="SDS22/Internalin_LRR"/>
</dbReference>
<organism evidence="6">
    <name type="scientific">marine sediment metagenome</name>
    <dbReference type="NCBI Taxonomy" id="412755"/>
    <lineage>
        <taxon>unclassified sequences</taxon>
        <taxon>metagenomes</taxon>
        <taxon>ecological metagenomes</taxon>
    </lineage>
</organism>
<dbReference type="InterPro" id="IPR036388">
    <property type="entry name" value="WH-like_DNA-bd_sf"/>
</dbReference>
<protein>
    <recommendedName>
        <fullName evidence="5">Cdc6 C-terminal domain-containing protein</fullName>
    </recommendedName>
</protein>
<dbReference type="SMART" id="SM00369">
    <property type="entry name" value="LRR_TYP"/>
    <property type="match status" value="6"/>
</dbReference>
<evidence type="ECO:0000256" key="3">
    <source>
        <dbReference type="ARBA" id="ARBA00022705"/>
    </source>
</evidence>
<comment type="caution">
    <text evidence="6">The sequence shown here is derived from an EMBL/GenBank/DDBJ whole genome shotgun (WGS) entry which is preliminary data.</text>
</comment>
<dbReference type="InterPro" id="IPR025875">
    <property type="entry name" value="Leu-rich_rpt_4"/>
</dbReference>
<feature type="domain" description="Cdc6 C-terminal" evidence="5">
    <location>
        <begin position="301"/>
        <end position="367"/>
    </location>
</feature>
<dbReference type="PANTHER" id="PTHR46652">
    <property type="entry name" value="LEUCINE-RICH REPEAT AND IQ DOMAIN-CONTAINING PROTEIN 1-RELATED"/>
    <property type="match status" value="1"/>
</dbReference>
<sequence>MNELIDDEEDHYALYNDVYYEIRNGMLEIRGKNIDNILDIELFVNEKDIKRLNLSNNNISTIVGIDRLSNLRKLDLSNNNITEINGLDKFSNLIRLDLSNNNITEINGLDRLNKLYKLSLRSNQIAEIRNLGHLKHLNLLSLNHNNISKIEGIEQLSQLTGLYLEYNQISKIEGVNHLKKLTQLDLSHNQITVIEGLDDLKLLESLNLSNNYITDISGLEMLRCLKRLHIRNNKISGDIINKLGGNIENMVYYPQNFVEFSQRKLNDGEKDVKKWLTKLAYELKKKHQNTPKIKFEMKSVLSQLDKHDIYVLFGIVRYLKNNKQNKMSIDTVFEQYKFVCNLHSIKPKVKMGIHPHIRRFKRLNIITLNAIYLPVL</sequence>
<accession>A0A0F9QSU8</accession>
<dbReference type="InterPro" id="IPR015163">
    <property type="entry name" value="Cdc6_C"/>
</dbReference>
<reference evidence="6" key="1">
    <citation type="journal article" date="2015" name="Nature">
        <title>Complex archaea that bridge the gap between prokaryotes and eukaryotes.</title>
        <authorList>
            <person name="Spang A."/>
            <person name="Saw J.H."/>
            <person name="Jorgensen S.L."/>
            <person name="Zaremba-Niedzwiedzka K."/>
            <person name="Martijn J."/>
            <person name="Lind A.E."/>
            <person name="van Eijk R."/>
            <person name="Schleper C."/>
            <person name="Guy L."/>
            <person name="Ettema T.J."/>
        </authorList>
    </citation>
    <scope>NUCLEOTIDE SEQUENCE</scope>
</reference>
<dbReference type="InterPro" id="IPR003591">
    <property type="entry name" value="Leu-rich_rpt_typical-subtyp"/>
</dbReference>
<dbReference type="GO" id="GO:0006260">
    <property type="term" value="P:DNA replication"/>
    <property type="evidence" value="ECO:0007669"/>
    <property type="project" value="UniProtKB-KW"/>
</dbReference>
<evidence type="ECO:0000256" key="2">
    <source>
        <dbReference type="ARBA" id="ARBA00022614"/>
    </source>
</evidence>
<evidence type="ECO:0000313" key="6">
    <source>
        <dbReference type="EMBL" id="KKN45544.1"/>
    </source>
</evidence>
<dbReference type="AlphaFoldDB" id="A0A0F9QSU8"/>
<dbReference type="InterPro" id="IPR036390">
    <property type="entry name" value="WH_DNA-bd_sf"/>
</dbReference>
<dbReference type="Pfam" id="PF00560">
    <property type="entry name" value="LRR_1"/>
    <property type="match status" value="1"/>
</dbReference>
<keyword evidence="3" id="KW-0235">DNA replication</keyword>
<dbReference type="PANTHER" id="PTHR46652:SF3">
    <property type="entry name" value="LEUCINE-RICH REPEAT-CONTAINING PROTEIN 9"/>
    <property type="match status" value="1"/>
</dbReference>
<dbReference type="SMART" id="SM00365">
    <property type="entry name" value="LRR_SD22"/>
    <property type="match status" value="9"/>
</dbReference>
<dbReference type="SUPFAM" id="SSF46785">
    <property type="entry name" value="Winged helix' DNA-binding domain"/>
    <property type="match status" value="1"/>
</dbReference>
<dbReference type="Gene3D" id="3.80.10.10">
    <property type="entry name" value="Ribonuclease Inhibitor"/>
    <property type="match status" value="1"/>
</dbReference>
<dbReference type="SUPFAM" id="SSF52058">
    <property type="entry name" value="L domain-like"/>
    <property type="match status" value="1"/>
</dbReference>
<name>A0A0F9QSU8_9ZZZZ</name>
<dbReference type="Pfam" id="PF12799">
    <property type="entry name" value="LRR_4"/>
    <property type="match status" value="4"/>
</dbReference>
<proteinExistence type="inferred from homology"/>
<dbReference type="InterPro" id="IPR032675">
    <property type="entry name" value="LRR_dom_sf"/>
</dbReference>
<evidence type="ECO:0000256" key="1">
    <source>
        <dbReference type="ARBA" id="ARBA00006184"/>
    </source>
</evidence>